<feature type="domain" description="Mannitol dehydrogenase C-terminal" evidence="8">
    <location>
        <begin position="288"/>
        <end position="469"/>
    </location>
</feature>
<keyword evidence="4" id="KW-0520">NAD</keyword>
<dbReference type="InterPro" id="IPR013328">
    <property type="entry name" value="6PGD_dom2"/>
</dbReference>
<dbReference type="InterPro" id="IPR000669">
    <property type="entry name" value="Mannitol_DH"/>
</dbReference>
<name>A0A3E0VCK7_9MICO</name>
<comment type="catalytic activity">
    <reaction evidence="5">
        <text>D-mannitol 1-phosphate + NAD(+) = beta-D-fructose 6-phosphate + NADH + H(+)</text>
        <dbReference type="Rhea" id="RHEA:19661"/>
        <dbReference type="ChEBI" id="CHEBI:15378"/>
        <dbReference type="ChEBI" id="CHEBI:57540"/>
        <dbReference type="ChEBI" id="CHEBI:57634"/>
        <dbReference type="ChEBI" id="CHEBI:57945"/>
        <dbReference type="ChEBI" id="CHEBI:61381"/>
        <dbReference type="EC" id="1.1.1.17"/>
    </reaction>
</comment>
<dbReference type="OrthoDB" id="271711at2"/>
<dbReference type="SUPFAM" id="SSF51735">
    <property type="entry name" value="NAD(P)-binding Rossmann-fold domains"/>
    <property type="match status" value="1"/>
</dbReference>
<dbReference type="PRINTS" id="PR00084">
    <property type="entry name" value="MTLDHDRGNASE"/>
</dbReference>
<feature type="domain" description="Mannitol dehydrogenase N-terminal" evidence="7">
    <location>
        <begin position="29"/>
        <end position="279"/>
    </location>
</feature>
<organism evidence="9 10">
    <name type="scientific">Subtercola boreus</name>
    <dbReference type="NCBI Taxonomy" id="120213"/>
    <lineage>
        <taxon>Bacteria</taxon>
        <taxon>Bacillati</taxon>
        <taxon>Actinomycetota</taxon>
        <taxon>Actinomycetes</taxon>
        <taxon>Micrococcales</taxon>
        <taxon>Microbacteriaceae</taxon>
        <taxon>Subtercola</taxon>
    </lineage>
</organism>
<dbReference type="InterPro" id="IPR013118">
    <property type="entry name" value="Mannitol_DH_C"/>
</dbReference>
<comment type="similarity">
    <text evidence="6">Belongs to the mannitol dehydrogenase family. UxuB subfamily.</text>
</comment>
<gene>
    <name evidence="9" type="ORF">B7R21_14395</name>
</gene>
<evidence type="ECO:0000256" key="4">
    <source>
        <dbReference type="ARBA" id="ARBA00023027"/>
    </source>
</evidence>
<dbReference type="SUPFAM" id="SSF48179">
    <property type="entry name" value="6-phosphogluconate dehydrogenase C-terminal domain-like"/>
    <property type="match status" value="1"/>
</dbReference>
<dbReference type="InterPro" id="IPR013131">
    <property type="entry name" value="Mannitol_DH_N"/>
</dbReference>
<dbReference type="InterPro" id="IPR036291">
    <property type="entry name" value="NAD(P)-bd_dom_sf"/>
</dbReference>
<dbReference type="Proteomes" id="UP000256709">
    <property type="component" value="Unassembled WGS sequence"/>
</dbReference>
<dbReference type="EC" id="1.1.1.17" evidence="1"/>
<evidence type="ECO:0000256" key="1">
    <source>
        <dbReference type="ARBA" id="ARBA00012939"/>
    </source>
</evidence>
<dbReference type="FunFam" id="3.40.50.720:FF:000129">
    <property type="entry name" value="D-mannonate oxidoreductase"/>
    <property type="match status" value="1"/>
</dbReference>
<dbReference type="Pfam" id="PF08125">
    <property type="entry name" value="Mannitol_dh_C"/>
    <property type="match status" value="1"/>
</dbReference>
<dbReference type="InterPro" id="IPR008927">
    <property type="entry name" value="6-PGluconate_DH-like_C_sf"/>
</dbReference>
<evidence type="ECO:0000313" key="10">
    <source>
        <dbReference type="Proteomes" id="UP000256709"/>
    </source>
</evidence>
<dbReference type="GO" id="GO:0008926">
    <property type="term" value="F:mannitol-1-phosphate 5-dehydrogenase activity"/>
    <property type="evidence" value="ECO:0007669"/>
    <property type="project" value="UniProtKB-EC"/>
</dbReference>
<dbReference type="Gene3D" id="3.40.50.720">
    <property type="entry name" value="NAD(P)-binding Rossmann-like Domain"/>
    <property type="match status" value="1"/>
</dbReference>
<sequence>MVRLNSSTLSTIGQTVAVPHYNRTAITTGIVHFGVGAFHRSHEAMFVDRSLSAGVDLTWGICGVGVLASDKKMRDVLADQDNLYTLVVKHPGGAAEARVVGSIAEYLFAPDDPEAVIAKLAHPQTRIVSLTVTEGGYNVNDATGEFDGTNPAVLDDLKDGAVPATVFGLITEGLRRRREAGIPPFTVMSCDNIQGNGHVARQALTSYALLKDPSLGEWIAANVSFPNSMVDRITPATTDASRAEVSSAYGIDDEWPVVSEAFEQWVLEDAFTLGRPDLESVGVQVVADVEPYELMKLRLLNASHQAMSYLGMLAGYEYVHEVCQAPLFRQFLLDYMTLEATPTLQPVPGIDLEAYRHELIARFSSTAIADTLARQVVDASERIPKFLLPVVRAQLASGGPIEHCALVIAAWSVYLEGSTESGAPIVVTDVRKDVLTKAAHAEATSPGALLDLTDVFGDLGTDARFRAAYREARATLLADGSVGALRALALARD</sequence>
<evidence type="ECO:0000256" key="2">
    <source>
        <dbReference type="ARBA" id="ARBA00016219"/>
    </source>
</evidence>
<evidence type="ECO:0000256" key="5">
    <source>
        <dbReference type="ARBA" id="ARBA00048615"/>
    </source>
</evidence>
<evidence type="ECO:0000256" key="3">
    <source>
        <dbReference type="ARBA" id="ARBA00023002"/>
    </source>
</evidence>
<comment type="caution">
    <text evidence="9">The sequence shown here is derived from an EMBL/GenBank/DDBJ whole genome shotgun (WGS) entry which is preliminary data.</text>
</comment>
<dbReference type="EMBL" id="NBXA01000026">
    <property type="protein sequence ID" value="RFA07395.1"/>
    <property type="molecule type" value="Genomic_DNA"/>
</dbReference>
<dbReference type="Pfam" id="PF01232">
    <property type="entry name" value="Mannitol_dh"/>
    <property type="match status" value="1"/>
</dbReference>
<protein>
    <recommendedName>
        <fullName evidence="2">Mannitol-1-phosphate 5-dehydrogenase</fullName>
        <ecNumber evidence="1">1.1.1.17</ecNumber>
    </recommendedName>
</protein>
<reference evidence="9 10" key="1">
    <citation type="submission" date="2017-04" db="EMBL/GenBank/DDBJ databases">
        <title>Comparative genome analysis of Subtercola boreus.</title>
        <authorList>
            <person name="Cho Y.-J."/>
            <person name="Cho A."/>
            <person name="Kim O.-S."/>
            <person name="Lee J.-I."/>
        </authorList>
    </citation>
    <scope>NUCLEOTIDE SEQUENCE [LARGE SCALE GENOMIC DNA]</scope>
    <source>
        <strain evidence="9 10">P27444</strain>
    </source>
</reference>
<evidence type="ECO:0000259" key="8">
    <source>
        <dbReference type="Pfam" id="PF08125"/>
    </source>
</evidence>
<dbReference type="InterPro" id="IPR023027">
    <property type="entry name" value="Mannitol_DH_CS"/>
</dbReference>
<dbReference type="Gene3D" id="1.10.1040.10">
    <property type="entry name" value="N-(1-d-carboxylethyl)-l-norvaline Dehydrogenase, domain 2"/>
    <property type="match status" value="1"/>
</dbReference>
<keyword evidence="3" id="KW-0560">Oxidoreductase</keyword>
<dbReference type="PROSITE" id="PS00974">
    <property type="entry name" value="MANNITOL_DHGENASE"/>
    <property type="match status" value="1"/>
</dbReference>
<dbReference type="PANTHER" id="PTHR43362">
    <property type="entry name" value="MANNITOL DEHYDROGENASE DSF1-RELATED"/>
    <property type="match status" value="1"/>
</dbReference>
<accession>A0A3E0VCK7</accession>
<dbReference type="GO" id="GO:0019594">
    <property type="term" value="P:mannitol metabolic process"/>
    <property type="evidence" value="ECO:0007669"/>
    <property type="project" value="InterPro"/>
</dbReference>
<dbReference type="InterPro" id="IPR050988">
    <property type="entry name" value="Mannitol_DH/Oxidoreductase"/>
</dbReference>
<evidence type="ECO:0000313" key="9">
    <source>
        <dbReference type="EMBL" id="RFA07395.1"/>
    </source>
</evidence>
<dbReference type="RefSeq" id="WP_116283937.1">
    <property type="nucleotide sequence ID" value="NZ_NBXA01000026.1"/>
</dbReference>
<dbReference type="PANTHER" id="PTHR43362:SF1">
    <property type="entry name" value="MANNITOL DEHYDROGENASE 2-RELATED"/>
    <property type="match status" value="1"/>
</dbReference>
<evidence type="ECO:0000256" key="6">
    <source>
        <dbReference type="ARBA" id="ARBA00061451"/>
    </source>
</evidence>
<proteinExistence type="inferred from homology"/>
<evidence type="ECO:0000259" key="7">
    <source>
        <dbReference type="Pfam" id="PF01232"/>
    </source>
</evidence>
<dbReference type="AlphaFoldDB" id="A0A3E0VCK7"/>